<evidence type="ECO:0000313" key="3">
    <source>
        <dbReference type="Proteomes" id="UP000721954"/>
    </source>
</evidence>
<dbReference type="GO" id="GO:0008168">
    <property type="term" value="F:methyltransferase activity"/>
    <property type="evidence" value="ECO:0007669"/>
    <property type="project" value="UniProtKB-KW"/>
</dbReference>
<sequence>MNTDATPPTRRDLQHPGFARQYLRIAAEMDRRGGSAHRRQLLDGLSGRVLEVGAGQGRNFRYYPSAVTELVALEPEDTLRAAAGQAATAAPVPVTVVAGQAGALPAGDGTLDGVVFSLVLCSVPDPGAALAEAARVLRPGGQLRYYEHVRSRRRLGGLVQDAITPLWARVGGGCHPNRDTEAAIRSAGFTLDRADRFPFAPCAFTPRLAHVIGVATKA</sequence>
<dbReference type="PANTHER" id="PTHR45036:SF1">
    <property type="entry name" value="METHYLTRANSFERASE LIKE 7A"/>
    <property type="match status" value="1"/>
</dbReference>
<name>A0ABS3XR28_9ACTN</name>
<dbReference type="Gene3D" id="3.40.50.150">
    <property type="entry name" value="Vaccinia Virus protein VP39"/>
    <property type="match status" value="1"/>
</dbReference>
<accession>A0ABS3XR28</accession>
<keyword evidence="3" id="KW-1185">Reference proteome</keyword>
<keyword evidence="2" id="KW-0808">Transferase</keyword>
<gene>
    <name evidence="2" type="ORF">JW613_05490</name>
</gene>
<dbReference type="PANTHER" id="PTHR45036">
    <property type="entry name" value="METHYLTRANSFERASE LIKE 7B"/>
    <property type="match status" value="1"/>
</dbReference>
<feature type="domain" description="Methyltransferase type 11" evidence="1">
    <location>
        <begin position="50"/>
        <end position="143"/>
    </location>
</feature>
<dbReference type="GO" id="GO:0032259">
    <property type="term" value="P:methylation"/>
    <property type="evidence" value="ECO:0007669"/>
    <property type="project" value="UniProtKB-KW"/>
</dbReference>
<evidence type="ECO:0000259" key="1">
    <source>
        <dbReference type="Pfam" id="PF08241"/>
    </source>
</evidence>
<comment type="caution">
    <text evidence="2">The sequence shown here is derived from an EMBL/GenBank/DDBJ whole genome shotgun (WGS) entry which is preliminary data.</text>
</comment>
<dbReference type="EMBL" id="JAFFZM010000002">
    <property type="protein sequence ID" value="MBO8197755.1"/>
    <property type="molecule type" value="Genomic_DNA"/>
</dbReference>
<dbReference type="InterPro" id="IPR052356">
    <property type="entry name" value="Thiol_S-MT"/>
</dbReference>
<dbReference type="InterPro" id="IPR013216">
    <property type="entry name" value="Methyltransf_11"/>
</dbReference>
<dbReference type="CDD" id="cd02440">
    <property type="entry name" value="AdoMet_MTases"/>
    <property type="match status" value="1"/>
</dbReference>
<dbReference type="InterPro" id="IPR029063">
    <property type="entry name" value="SAM-dependent_MTases_sf"/>
</dbReference>
<dbReference type="RefSeq" id="WP_209209536.1">
    <property type="nucleotide sequence ID" value="NZ_JAFFZM010000002.1"/>
</dbReference>
<dbReference type="Proteomes" id="UP000721954">
    <property type="component" value="Unassembled WGS sequence"/>
</dbReference>
<dbReference type="SUPFAM" id="SSF53335">
    <property type="entry name" value="S-adenosyl-L-methionine-dependent methyltransferases"/>
    <property type="match status" value="1"/>
</dbReference>
<reference evidence="2 3" key="1">
    <citation type="submission" date="2021-02" db="EMBL/GenBank/DDBJ databases">
        <title>Streptomyces spirodelae sp. nov., isolated from duckweed.</title>
        <authorList>
            <person name="Saimee Y."/>
            <person name="Duangmal K."/>
        </authorList>
    </citation>
    <scope>NUCLEOTIDE SEQUENCE [LARGE SCALE GENOMIC DNA]</scope>
    <source>
        <strain evidence="2 3">DSM 42105</strain>
    </source>
</reference>
<keyword evidence="2" id="KW-0489">Methyltransferase</keyword>
<evidence type="ECO:0000313" key="2">
    <source>
        <dbReference type="EMBL" id="MBO8197755.1"/>
    </source>
</evidence>
<dbReference type="Pfam" id="PF08241">
    <property type="entry name" value="Methyltransf_11"/>
    <property type="match status" value="1"/>
</dbReference>
<protein>
    <submittedName>
        <fullName evidence="2">Class I SAM-dependent methyltransferase</fullName>
    </submittedName>
</protein>
<proteinExistence type="predicted"/>
<organism evidence="2 3">
    <name type="scientific">Streptomyces smyrnaeus</name>
    <dbReference type="NCBI Taxonomy" id="1387713"/>
    <lineage>
        <taxon>Bacteria</taxon>
        <taxon>Bacillati</taxon>
        <taxon>Actinomycetota</taxon>
        <taxon>Actinomycetes</taxon>
        <taxon>Kitasatosporales</taxon>
        <taxon>Streptomycetaceae</taxon>
        <taxon>Streptomyces</taxon>
    </lineage>
</organism>
<dbReference type="GeneID" id="96258052"/>